<dbReference type="PANTHER" id="PTHR34409">
    <property type="entry name" value="SET DOMAIN-CONTAINING PROTEIN"/>
    <property type="match status" value="1"/>
</dbReference>
<keyword evidence="4" id="KW-1185">Reference proteome</keyword>
<protein>
    <recommendedName>
        <fullName evidence="2">DUF6818 domain-containing protein</fullName>
    </recommendedName>
</protein>
<feature type="compositionally biased region" description="Basic and acidic residues" evidence="1">
    <location>
        <begin position="168"/>
        <end position="193"/>
    </location>
</feature>
<dbReference type="HOGENOM" id="CLU_493509_0_0_1"/>
<evidence type="ECO:0000313" key="3">
    <source>
        <dbReference type="EMBL" id="KIK50230.1"/>
    </source>
</evidence>
<dbReference type="InterPro" id="IPR049203">
    <property type="entry name" value="DUF6818"/>
</dbReference>
<gene>
    <name evidence="3" type="ORF">GYMLUDRAFT_253153</name>
</gene>
<accession>A0A0D0AJ71</accession>
<evidence type="ECO:0000259" key="2">
    <source>
        <dbReference type="Pfam" id="PF20681"/>
    </source>
</evidence>
<evidence type="ECO:0000256" key="1">
    <source>
        <dbReference type="SAM" id="MobiDB-lite"/>
    </source>
</evidence>
<dbReference type="OrthoDB" id="99432at2759"/>
<organism evidence="3 4">
    <name type="scientific">Collybiopsis luxurians FD-317 M1</name>
    <dbReference type="NCBI Taxonomy" id="944289"/>
    <lineage>
        <taxon>Eukaryota</taxon>
        <taxon>Fungi</taxon>
        <taxon>Dikarya</taxon>
        <taxon>Basidiomycota</taxon>
        <taxon>Agaricomycotina</taxon>
        <taxon>Agaricomycetes</taxon>
        <taxon>Agaricomycetidae</taxon>
        <taxon>Agaricales</taxon>
        <taxon>Marasmiineae</taxon>
        <taxon>Omphalotaceae</taxon>
        <taxon>Collybiopsis</taxon>
        <taxon>Collybiopsis luxurians</taxon>
    </lineage>
</organism>
<proteinExistence type="predicted"/>
<feature type="domain" description="DUF6818" evidence="2">
    <location>
        <begin position="214"/>
        <end position="291"/>
    </location>
</feature>
<dbReference type="Proteomes" id="UP000053593">
    <property type="component" value="Unassembled WGS sequence"/>
</dbReference>
<dbReference type="EMBL" id="KN834917">
    <property type="protein sequence ID" value="KIK50230.1"/>
    <property type="molecule type" value="Genomic_DNA"/>
</dbReference>
<dbReference type="Pfam" id="PF20681">
    <property type="entry name" value="DUF6818"/>
    <property type="match status" value="1"/>
</dbReference>
<dbReference type="AlphaFoldDB" id="A0A0D0AJ71"/>
<reference evidence="3 4" key="1">
    <citation type="submission" date="2014-04" db="EMBL/GenBank/DDBJ databases">
        <title>Evolutionary Origins and Diversification of the Mycorrhizal Mutualists.</title>
        <authorList>
            <consortium name="DOE Joint Genome Institute"/>
            <consortium name="Mycorrhizal Genomics Consortium"/>
            <person name="Kohler A."/>
            <person name="Kuo A."/>
            <person name="Nagy L.G."/>
            <person name="Floudas D."/>
            <person name="Copeland A."/>
            <person name="Barry K.W."/>
            <person name="Cichocki N."/>
            <person name="Veneault-Fourrey C."/>
            <person name="LaButti K."/>
            <person name="Lindquist E.A."/>
            <person name="Lipzen A."/>
            <person name="Lundell T."/>
            <person name="Morin E."/>
            <person name="Murat C."/>
            <person name="Riley R."/>
            <person name="Ohm R."/>
            <person name="Sun H."/>
            <person name="Tunlid A."/>
            <person name="Henrissat B."/>
            <person name="Grigoriev I.V."/>
            <person name="Hibbett D.S."/>
            <person name="Martin F."/>
        </authorList>
    </citation>
    <scope>NUCLEOTIDE SEQUENCE [LARGE SCALE GENOMIC DNA]</scope>
    <source>
        <strain evidence="3 4">FD-317 M1</strain>
    </source>
</reference>
<dbReference type="PANTHER" id="PTHR34409:SF1">
    <property type="entry name" value="MYB-LIKE DOMAIN-CONTAINING PROTEIN"/>
    <property type="match status" value="1"/>
</dbReference>
<evidence type="ECO:0000313" key="4">
    <source>
        <dbReference type="Proteomes" id="UP000053593"/>
    </source>
</evidence>
<feature type="region of interest" description="Disordered" evidence="1">
    <location>
        <begin position="163"/>
        <end position="202"/>
    </location>
</feature>
<sequence length="552" mass="60617">MPGYCSLPISGPGHSMYPPPGLPHPPPHRPRLPQYIPSCPPGLPYPLSLPHVPGLSHALGLPYAPGLPPAPGLARAPGLPLPPMTHTHGREKDPAALQENLAAPISNTFRHVRQKHCHQGPMLPDDFGAPFPQETAAIPYQPPPSPCTIMPDPQFPMLTQVTAAARSKPKEGRVSKQPKEGGSKKKRGQKDNVGDTGESESEQPLVDLVLKIMPIGMNGWKQVTDKYNKWAKAREHPERERQPLSIKFNQLVEMAKTKPTGSAKRIEVLAVTLEVEDAINERSAVGEVQDEPEFQSENEDEDVEIVEVLDRKMGKVKEKGKEKQETVLTKAFKTEAPLHPKPWRNQATDVLNQISAQLDPAVQQTFRPSFMRSKGVENRLKLGFMNWNSNLFTLNLVTNSDIHVPILAPTHMAITIAITIILSLVLTNTHTTTTVPTAVIKILLQTILLTLVHTHTELGSSSPTFVDHGNSILVFPSSSLTLRPIDMHTEMERGPVVTSSSQLNLENLASIATQLPELGPMDTVSIRRDQEPGYFSIALVSPSKRLQNTSSK</sequence>
<name>A0A0D0AJ71_9AGAR</name>